<dbReference type="KEGG" id="azz:DEW08_24465"/>
<evidence type="ECO:0000313" key="4">
    <source>
        <dbReference type="Proteomes" id="UP000245629"/>
    </source>
</evidence>
<sequence length="281" mass="30685">MHQAAARHRPPPRTVKRQPVGDLLRDWRKRRGLSQLDLACEADISARHVSFLETGRSQPSRTMLLHLAERMDIPLRDRNALLVAAGFAPVFSEHRLEDPEMQAARQAVDLVLTGHEPHPALAVDRHWTLVAANRAVAPLLAGAAAELLQPPVNVLRLSLHPSGVAPRIENLAQWREHVLHRLTRQIDVSADPVLVALRDELKGYPVPCPPSRPGRLEAASPHDGVVVPLRLRTPAGVLGFFSTTTVFGTAVDVTLSELAIEAFFPADAATAEAMRQALAPS</sequence>
<dbReference type="Gene3D" id="1.10.260.40">
    <property type="entry name" value="lambda repressor-like DNA-binding domains"/>
    <property type="match status" value="1"/>
</dbReference>
<dbReference type="EMBL" id="CP029356">
    <property type="protein sequence ID" value="AWK89150.1"/>
    <property type="molecule type" value="Genomic_DNA"/>
</dbReference>
<accession>A0A2S2CXL6</accession>
<name>A0A2S2CXL6_9PROT</name>
<dbReference type="InterPro" id="IPR010982">
    <property type="entry name" value="Lambda_DNA-bd_dom_sf"/>
</dbReference>
<feature type="domain" description="HTH cro/C1-type" evidence="2">
    <location>
        <begin position="24"/>
        <end position="78"/>
    </location>
</feature>
<feature type="region of interest" description="Disordered" evidence="1">
    <location>
        <begin position="1"/>
        <end position="20"/>
    </location>
</feature>
<feature type="compositionally biased region" description="Basic residues" evidence="1">
    <location>
        <begin position="1"/>
        <end position="16"/>
    </location>
</feature>
<dbReference type="Pfam" id="PF01381">
    <property type="entry name" value="HTH_3"/>
    <property type="match status" value="1"/>
</dbReference>
<keyword evidence="4" id="KW-1185">Reference proteome</keyword>
<dbReference type="RefSeq" id="WP_109332121.1">
    <property type="nucleotide sequence ID" value="NZ_CP029356.1"/>
</dbReference>
<dbReference type="PROSITE" id="PS50943">
    <property type="entry name" value="HTH_CROC1"/>
    <property type="match status" value="1"/>
</dbReference>
<geneLocation type="plasmid" evidence="3 4">
    <name>unnamed1</name>
</geneLocation>
<dbReference type="GO" id="GO:0003677">
    <property type="term" value="F:DNA binding"/>
    <property type="evidence" value="ECO:0007669"/>
    <property type="project" value="InterPro"/>
</dbReference>
<dbReference type="PANTHER" id="PTHR35010:SF4">
    <property type="entry name" value="BLL5781 PROTEIN"/>
    <property type="match status" value="1"/>
</dbReference>
<dbReference type="AlphaFoldDB" id="A0A2S2CXL6"/>
<organism evidence="3 4">
    <name type="scientific">Azospirillum thermophilum</name>
    <dbReference type="NCBI Taxonomy" id="2202148"/>
    <lineage>
        <taxon>Bacteria</taxon>
        <taxon>Pseudomonadati</taxon>
        <taxon>Pseudomonadota</taxon>
        <taxon>Alphaproteobacteria</taxon>
        <taxon>Rhodospirillales</taxon>
        <taxon>Azospirillaceae</taxon>
        <taxon>Azospirillum</taxon>
    </lineage>
</organism>
<reference evidence="4" key="1">
    <citation type="submission" date="2018-05" db="EMBL/GenBank/DDBJ databases">
        <title>Azospirillum thermophila sp. nov., a novel isolated from hot spring.</title>
        <authorList>
            <person name="Zhao Z."/>
        </authorList>
    </citation>
    <scope>NUCLEOTIDE SEQUENCE [LARGE SCALE GENOMIC DNA]</scope>
    <source>
        <strain evidence="4">CFH 70021</strain>
        <plasmid evidence="4">unnamed1</plasmid>
    </source>
</reference>
<keyword evidence="3" id="KW-0614">Plasmid</keyword>
<protein>
    <submittedName>
        <fullName evidence="3">Transcriptional regulator</fullName>
    </submittedName>
</protein>
<dbReference type="Gene3D" id="3.30.450.180">
    <property type="match status" value="1"/>
</dbReference>
<evidence type="ECO:0000313" key="3">
    <source>
        <dbReference type="EMBL" id="AWK89150.1"/>
    </source>
</evidence>
<dbReference type="OrthoDB" id="9785973at2"/>
<evidence type="ECO:0000256" key="1">
    <source>
        <dbReference type="SAM" id="MobiDB-lite"/>
    </source>
</evidence>
<evidence type="ECO:0000259" key="2">
    <source>
        <dbReference type="PROSITE" id="PS50943"/>
    </source>
</evidence>
<dbReference type="Pfam" id="PF17765">
    <property type="entry name" value="MLTR_LBD"/>
    <property type="match status" value="1"/>
</dbReference>
<dbReference type="SMART" id="SM00530">
    <property type="entry name" value="HTH_XRE"/>
    <property type="match status" value="1"/>
</dbReference>
<dbReference type="Proteomes" id="UP000245629">
    <property type="component" value="Plasmid unnamed1"/>
</dbReference>
<proteinExistence type="predicted"/>
<dbReference type="InterPro" id="IPR001387">
    <property type="entry name" value="Cro/C1-type_HTH"/>
</dbReference>
<gene>
    <name evidence="3" type="ORF">DEW08_24465</name>
</gene>
<dbReference type="InterPro" id="IPR041413">
    <property type="entry name" value="MLTR_LBD"/>
</dbReference>
<dbReference type="PANTHER" id="PTHR35010">
    <property type="entry name" value="BLL4672 PROTEIN-RELATED"/>
    <property type="match status" value="1"/>
</dbReference>
<dbReference type="CDD" id="cd00093">
    <property type="entry name" value="HTH_XRE"/>
    <property type="match status" value="1"/>
</dbReference>
<dbReference type="SUPFAM" id="SSF47413">
    <property type="entry name" value="lambda repressor-like DNA-binding domains"/>
    <property type="match status" value="1"/>
</dbReference>